<comment type="caution">
    <text evidence="6">The sequence shown here is derived from an EMBL/GenBank/DDBJ whole genome shotgun (WGS) entry which is preliminary data.</text>
</comment>
<keyword evidence="2" id="KW-0813">Transport</keyword>
<dbReference type="AlphaFoldDB" id="A0AAV5WLP1"/>
<dbReference type="InterPro" id="IPR012674">
    <property type="entry name" value="Calycin"/>
</dbReference>
<accession>A0AAV5WLP1</accession>
<evidence type="ECO:0000256" key="3">
    <source>
        <dbReference type="ARBA" id="ARBA00023121"/>
    </source>
</evidence>
<dbReference type="EMBL" id="BTSY01000006">
    <property type="protein sequence ID" value="GMT32328.1"/>
    <property type="molecule type" value="Genomic_DNA"/>
</dbReference>
<dbReference type="PANTHER" id="PTHR22725:SF2">
    <property type="entry name" value="FATTY ACID-BINDING PROTEIN HOMOLOG 1-RELATED"/>
    <property type="match status" value="1"/>
</dbReference>
<feature type="non-terminal residue" evidence="6">
    <location>
        <position position="165"/>
    </location>
</feature>
<dbReference type="CDD" id="cd00742">
    <property type="entry name" value="FABP"/>
    <property type="match status" value="1"/>
</dbReference>
<proteinExistence type="inferred from homology"/>
<dbReference type="InterPro" id="IPR000463">
    <property type="entry name" value="Fatty_acid-bd"/>
</dbReference>
<dbReference type="PROSITE" id="PS00214">
    <property type="entry name" value="FABP"/>
    <property type="match status" value="1"/>
</dbReference>
<dbReference type="Proteomes" id="UP001432322">
    <property type="component" value="Unassembled WGS sequence"/>
</dbReference>
<sequence length="165" mass="19082">MRLVLSSLVLLCVALAVRANAAPASVLPDKFYGKFTLDHSENFDEYLEAKGYSWFTRKLIVFATFEKVFEKDNAAAFNYENLTTKKNVYYKNVVLGKEFTGEGLDSTQHKITFYMKDGKVYEKHVPVDKNSEAKEEEYEYFFDGDFLVVRMEANGVVGKRFYKRV</sequence>
<feature type="domain" description="Cytosolic fatty-acid binding proteins" evidence="5">
    <location>
        <begin position="33"/>
        <end position="50"/>
    </location>
</feature>
<evidence type="ECO:0000256" key="1">
    <source>
        <dbReference type="ARBA" id="ARBA00008390"/>
    </source>
</evidence>
<name>A0AAV5WLP1_9BILA</name>
<reference evidence="6" key="1">
    <citation type="submission" date="2023-10" db="EMBL/GenBank/DDBJ databases">
        <title>Genome assembly of Pristionchus species.</title>
        <authorList>
            <person name="Yoshida K."/>
            <person name="Sommer R.J."/>
        </authorList>
    </citation>
    <scope>NUCLEOTIDE SEQUENCE</scope>
    <source>
        <strain evidence="6">RS5133</strain>
    </source>
</reference>
<feature type="signal peptide" evidence="4">
    <location>
        <begin position="1"/>
        <end position="21"/>
    </location>
</feature>
<dbReference type="GO" id="GO:0008289">
    <property type="term" value="F:lipid binding"/>
    <property type="evidence" value="ECO:0007669"/>
    <property type="project" value="UniProtKB-KW"/>
</dbReference>
<dbReference type="PRINTS" id="PR00178">
    <property type="entry name" value="FATTYACIDBP"/>
</dbReference>
<evidence type="ECO:0000256" key="2">
    <source>
        <dbReference type="ARBA" id="ARBA00022448"/>
    </source>
</evidence>
<gene>
    <name evidence="6" type="ORF">PFISCL1PPCAC_23625</name>
</gene>
<evidence type="ECO:0000313" key="6">
    <source>
        <dbReference type="EMBL" id="GMT32328.1"/>
    </source>
</evidence>
<keyword evidence="7" id="KW-1185">Reference proteome</keyword>
<keyword evidence="3" id="KW-0446">Lipid-binding</keyword>
<evidence type="ECO:0000256" key="4">
    <source>
        <dbReference type="SAM" id="SignalP"/>
    </source>
</evidence>
<keyword evidence="4" id="KW-0732">Signal</keyword>
<protein>
    <recommendedName>
        <fullName evidence="5">Cytosolic fatty-acid binding proteins domain-containing protein</fullName>
    </recommendedName>
</protein>
<feature type="chain" id="PRO_5043416982" description="Cytosolic fatty-acid binding proteins domain-containing protein" evidence="4">
    <location>
        <begin position="22"/>
        <end position="165"/>
    </location>
</feature>
<dbReference type="InterPro" id="IPR040094">
    <property type="entry name" value="Lbp1-4"/>
</dbReference>
<dbReference type="SUPFAM" id="SSF50814">
    <property type="entry name" value="Lipocalins"/>
    <property type="match status" value="1"/>
</dbReference>
<comment type="similarity">
    <text evidence="1">Belongs to the calycin superfamily. Fatty-acid binding protein (FABP) family.</text>
</comment>
<evidence type="ECO:0000259" key="5">
    <source>
        <dbReference type="PROSITE" id="PS00214"/>
    </source>
</evidence>
<dbReference type="PANTHER" id="PTHR22725">
    <property type="entry name" value="FATTY ACID-BINDING PROTEIN HOMOLOG 1-RELATED-RELATED"/>
    <property type="match status" value="1"/>
</dbReference>
<organism evidence="6 7">
    <name type="scientific">Pristionchus fissidentatus</name>
    <dbReference type="NCBI Taxonomy" id="1538716"/>
    <lineage>
        <taxon>Eukaryota</taxon>
        <taxon>Metazoa</taxon>
        <taxon>Ecdysozoa</taxon>
        <taxon>Nematoda</taxon>
        <taxon>Chromadorea</taxon>
        <taxon>Rhabditida</taxon>
        <taxon>Rhabditina</taxon>
        <taxon>Diplogasteromorpha</taxon>
        <taxon>Diplogasteroidea</taxon>
        <taxon>Neodiplogasteridae</taxon>
        <taxon>Pristionchus</taxon>
    </lineage>
</organism>
<evidence type="ECO:0000313" key="7">
    <source>
        <dbReference type="Proteomes" id="UP001432322"/>
    </source>
</evidence>
<dbReference type="Gene3D" id="2.40.128.20">
    <property type="match status" value="1"/>
</dbReference>